<accession>A0A1I1GDM2</accession>
<dbReference type="PANTHER" id="PTHR43280:SF30">
    <property type="entry name" value="MMSAB OPERON REGULATORY PROTEIN"/>
    <property type="match status" value="1"/>
</dbReference>
<dbReference type="InterPro" id="IPR018060">
    <property type="entry name" value="HTH_AraC"/>
</dbReference>
<name>A0A1I1GDM2_9LACT</name>
<dbReference type="RefSeq" id="WP_091528752.1">
    <property type="nucleotide sequence ID" value="NZ_FOLT01000003.1"/>
</dbReference>
<dbReference type="SUPFAM" id="SSF51215">
    <property type="entry name" value="Regulatory protein AraC"/>
    <property type="match status" value="1"/>
</dbReference>
<protein>
    <submittedName>
        <fullName evidence="5">AraC-type DNA-binding protein</fullName>
    </submittedName>
</protein>
<dbReference type="OrthoDB" id="62429at2"/>
<organism evidence="5 6">
    <name type="scientific">Alkalibacterium subtropicum</name>
    <dbReference type="NCBI Taxonomy" id="753702"/>
    <lineage>
        <taxon>Bacteria</taxon>
        <taxon>Bacillati</taxon>
        <taxon>Bacillota</taxon>
        <taxon>Bacilli</taxon>
        <taxon>Lactobacillales</taxon>
        <taxon>Carnobacteriaceae</taxon>
        <taxon>Alkalibacterium</taxon>
    </lineage>
</organism>
<evidence type="ECO:0000313" key="5">
    <source>
        <dbReference type="EMBL" id="SFC09382.1"/>
    </source>
</evidence>
<dbReference type="SMART" id="SM00342">
    <property type="entry name" value="HTH_ARAC"/>
    <property type="match status" value="1"/>
</dbReference>
<dbReference type="PANTHER" id="PTHR43280">
    <property type="entry name" value="ARAC-FAMILY TRANSCRIPTIONAL REGULATOR"/>
    <property type="match status" value="1"/>
</dbReference>
<keyword evidence="1" id="KW-0805">Transcription regulation</keyword>
<dbReference type="STRING" id="753702.SAMN04488102_10313"/>
<reference evidence="6" key="1">
    <citation type="submission" date="2016-10" db="EMBL/GenBank/DDBJ databases">
        <authorList>
            <person name="Varghese N."/>
            <person name="Submissions S."/>
        </authorList>
    </citation>
    <scope>NUCLEOTIDE SEQUENCE [LARGE SCALE GENOMIC DNA]</scope>
    <source>
        <strain evidence="6">DSM 23664</strain>
    </source>
</reference>
<dbReference type="InterPro" id="IPR037923">
    <property type="entry name" value="HTH-like"/>
</dbReference>
<dbReference type="AlphaFoldDB" id="A0A1I1GDM2"/>
<dbReference type="Proteomes" id="UP000199612">
    <property type="component" value="Unassembled WGS sequence"/>
</dbReference>
<dbReference type="EMBL" id="FOLT01000003">
    <property type="protein sequence ID" value="SFC09382.1"/>
    <property type="molecule type" value="Genomic_DNA"/>
</dbReference>
<keyword evidence="2 5" id="KW-0238">DNA-binding</keyword>
<evidence type="ECO:0000313" key="6">
    <source>
        <dbReference type="Proteomes" id="UP000199612"/>
    </source>
</evidence>
<dbReference type="PROSITE" id="PS00041">
    <property type="entry name" value="HTH_ARAC_FAMILY_1"/>
    <property type="match status" value="1"/>
</dbReference>
<dbReference type="PROSITE" id="PS01124">
    <property type="entry name" value="HTH_ARAC_FAMILY_2"/>
    <property type="match status" value="1"/>
</dbReference>
<dbReference type="Pfam" id="PF12833">
    <property type="entry name" value="HTH_18"/>
    <property type="match status" value="1"/>
</dbReference>
<proteinExistence type="predicted"/>
<keyword evidence="6" id="KW-1185">Reference proteome</keyword>
<dbReference type="Gene3D" id="1.10.10.60">
    <property type="entry name" value="Homeodomain-like"/>
    <property type="match status" value="2"/>
</dbReference>
<gene>
    <name evidence="5" type="ORF">SAMN04488102_10313</name>
</gene>
<evidence type="ECO:0000256" key="1">
    <source>
        <dbReference type="ARBA" id="ARBA00023015"/>
    </source>
</evidence>
<dbReference type="GO" id="GO:0043565">
    <property type="term" value="F:sequence-specific DNA binding"/>
    <property type="evidence" value="ECO:0007669"/>
    <property type="project" value="InterPro"/>
</dbReference>
<dbReference type="InterPro" id="IPR018062">
    <property type="entry name" value="HTH_AraC-typ_CS"/>
</dbReference>
<evidence type="ECO:0000256" key="2">
    <source>
        <dbReference type="ARBA" id="ARBA00023125"/>
    </source>
</evidence>
<keyword evidence="3" id="KW-0804">Transcription</keyword>
<dbReference type="InterPro" id="IPR003313">
    <property type="entry name" value="AraC-bd"/>
</dbReference>
<evidence type="ECO:0000259" key="4">
    <source>
        <dbReference type="PROSITE" id="PS01124"/>
    </source>
</evidence>
<dbReference type="Gene3D" id="2.60.120.280">
    <property type="entry name" value="Regulatory protein AraC"/>
    <property type="match status" value="1"/>
</dbReference>
<dbReference type="InterPro" id="IPR009057">
    <property type="entry name" value="Homeodomain-like_sf"/>
</dbReference>
<evidence type="ECO:0000256" key="3">
    <source>
        <dbReference type="ARBA" id="ARBA00023163"/>
    </source>
</evidence>
<dbReference type="SUPFAM" id="SSF46689">
    <property type="entry name" value="Homeodomain-like"/>
    <property type="match status" value="2"/>
</dbReference>
<dbReference type="Pfam" id="PF02311">
    <property type="entry name" value="AraC_binding"/>
    <property type="match status" value="1"/>
</dbReference>
<sequence length="282" mass="33406">MKEDYFQRNSLFEDVYYLTKGYESCVPGHHYGPARREYYLIHIIEEGEGTFISKEVKYNLKAGQFFMIYPNETNYYKADEQDPWKYYWIGFEGGKVESLLKSVGITRQTPVGKTHDRKETINLMKKIIQTPNTDNVSLITLQSYFYSLLAHLSIEQELYDSETRPDIINKDVAYTNQAIQLIQDNYKDTDFSIKQVSDELALNASYLSQVFKRTTGRTMNDYLIDYRIQKGRELLDTTQESIQDISESVGYINPLSYTRIFKNKMKMTPREYRKKREHYKDR</sequence>
<dbReference type="CDD" id="cd06986">
    <property type="entry name" value="cupin_MmsR-like_N"/>
    <property type="match status" value="1"/>
</dbReference>
<feature type="domain" description="HTH araC/xylS-type" evidence="4">
    <location>
        <begin position="176"/>
        <end position="275"/>
    </location>
</feature>
<dbReference type="GO" id="GO:0003700">
    <property type="term" value="F:DNA-binding transcription factor activity"/>
    <property type="evidence" value="ECO:0007669"/>
    <property type="project" value="InterPro"/>
</dbReference>